<dbReference type="Proteomes" id="UP000579153">
    <property type="component" value="Unassembled WGS sequence"/>
</dbReference>
<proteinExistence type="predicted"/>
<keyword evidence="3" id="KW-1185">Reference proteome</keyword>
<reference evidence="2 3" key="1">
    <citation type="submission" date="2020-08" db="EMBL/GenBank/DDBJ databases">
        <title>Sequencing the genomes of 1000 actinobacteria strains.</title>
        <authorList>
            <person name="Klenk H.-P."/>
        </authorList>
    </citation>
    <scope>NUCLEOTIDE SEQUENCE [LARGE SCALE GENOMIC DNA]</scope>
    <source>
        <strain evidence="2 3">DSM 45507</strain>
    </source>
</reference>
<dbReference type="EMBL" id="JACHMB010000001">
    <property type="protein sequence ID" value="MBB5781758.1"/>
    <property type="molecule type" value="Genomic_DNA"/>
</dbReference>
<dbReference type="RefSeq" id="WP_185074992.1">
    <property type="nucleotide sequence ID" value="NZ_JACHMB010000001.1"/>
</dbReference>
<dbReference type="Gene3D" id="3.40.710.10">
    <property type="entry name" value="DD-peptidase/beta-lactamase superfamily"/>
    <property type="match status" value="1"/>
</dbReference>
<feature type="region of interest" description="Disordered" evidence="1">
    <location>
        <begin position="1"/>
        <end position="25"/>
    </location>
</feature>
<sequence>MRRQVLGPLGLSGTVVPDASPEIPEPHAHVYYRYEDAGRQETIDSPATILPGSPPAAT</sequence>
<evidence type="ECO:0000313" key="3">
    <source>
        <dbReference type="Proteomes" id="UP000579153"/>
    </source>
</evidence>
<protein>
    <submittedName>
        <fullName evidence="2">Uncharacterized protein</fullName>
    </submittedName>
</protein>
<accession>A0A7W9GDD7</accession>
<comment type="caution">
    <text evidence="2">The sequence shown here is derived from an EMBL/GenBank/DDBJ whole genome shotgun (WGS) entry which is preliminary data.</text>
</comment>
<organism evidence="2 3">
    <name type="scientific">Nonomuraea jabiensis</name>
    <dbReference type="NCBI Taxonomy" id="882448"/>
    <lineage>
        <taxon>Bacteria</taxon>
        <taxon>Bacillati</taxon>
        <taxon>Actinomycetota</taxon>
        <taxon>Actinomycetes</taxon>
        <taxon>Streptosporangiales</taxon>
        <taxon>Streptosporangiaceae</taxon>
        <taxon>Nonomuraea</taxon>
    </lineage>
</organism>
<evidence type="ECO:0000256" key="1">
    <source>
        <dbReference type="SAM" id="MobiDB-lite"/>
    </source>
</evidence>
<name>A0A7W9GDD7_9ACTN</name>
<gene>
    <name evidence="2" type="ORF">HD596_008514</name>
</gene>
<dbReference type="InterPro" id="IPR012338">
    <property type="entry name" value="Beta-lactam/transpept-like"/>
</dbReference>
<dbReference type="AlphaFoldDB" id="A0A7W9GDD7"/>
<evidence type="ECO:0000313" key="2">
    <source>
        <dbReference type="EMBL" id="MBB5781758.1"/>
    </source>
</evidence>